<feature type="chain" id="PRO_5005190539" evidence="1">
    <location>
        <begin position="20"/>
        <end position="183"/>
    </location>
</feature>
<evidence type="ECO:0000313" key="3">
    <source>
        <dbReference type="Proteomes" id="UP000041254"/>
    </source>
</evidence>
<dbReference type="AlphaFoldDB" id="A0A0G4GV24"/>
<proteinExistence type="predicted"/>
<keyword evidence="3" id="KW-1185">Reference proteome</keyword>
<feature type="signal peptide" evidence="1">
    <location>
        <begin position="1"/>
        <end position="19"/>
    </location>
</feature>
<dbReference type="OrthoDB" id="203642at2759"/>
<organism evidence="2 3">
    <name type="scientific">Vitrella brassicaformis (strain CCMP3155)</name>
    <dbReference type="NCBI Taxonomy" id="1169540"/>
    <lineage>
        <taxon>Eukaryota</taxon>
        <taxon>Sar</taxon>
        <taxon>Alveolata</taxon>
        <taxon>Colpodellida</taxon>
        <taxon>Vitrellaceae</taxon>
        <taxon>Vitrella</taxon>
    </lineage>
</organism>
<reference evidence="2 3" key="1">
    <citation type="submission" date="2014-11" db="EMBL/GenBank/DDBJ databases">
        <authorList>
            <person name="Zhu J."/>
            <person name="Qi W."/>
            <person name="Song R."/>
        </authorList>
    </citation>
    <scope>NUCLEOTIDE SEQUENCE [LARGE SCALE GENOMIC DNA]</scope>
</reference>
<evidence type="ECO:0000256" key="1">
    <source>
        <dbReference type="SAM" id="SignalP"/>
    </source>
</evidence>
<dbReference type="OMA" id="LICFTHS"/>
<protein>
    <submittedName>
        <fullName evidence="2">Uncharacterized protein</fullName>
    </submittedName>
</protein>
<sequence length="183" mass="20509">MQILLAFVALSSLICFTHSFQPSPPLSHLAFRAPVSAAAPSRHHAPRSRLSSSLQMQAPATLIQYHGVKLRLPVFGDTSVGVAFTPEACKELSAKVDEVLQTFRVIADRREGRERPRREPSMEFQTEVDGTRISFECNPNIFPDYTKAQVFFQVKSPHVDITAQLSFQSLIEALAQYKEQYGM</sequence>
<dbReference type="Proteomes" id="UP000041254">
    <property type="component" value="Unassembled WGS sequence"/>
</dbReference>
<dbReference type="InParanoid" id="A0A0G4GV24"/>
<accession>A0A0G4GV24</accession>
<keyword evidence="1" id="KW-0732">Signal</keyword>
<evidence type="ECO:0000313" key="2">
    <source>
        <dbReference type="EMBL" id="CEM34476.1"/>
    </source>
</evidence>
<gene>
    <name evidence="2" type="ORF">Vbra_10404</name>
</gene>
<dbReference type="EMBL" id="CDMY01000821">
    <property type="protein sequence ID" value="CEM34476.1"/>
    <property type="molecule type" value="Genomic_DNA"/>
</dbReference>
<dbReference type="VEuPathDB" id="CryptoDB:Vbra_10404"/>
<name>A0A0G4GV24_VITBC</name>